<dbReference type="Proteomes" id="UP000322080">
    <property type="component" value="Unassembled WGS sequence"/>
</dbReference>
<evidence type="ECO:0000313" key="2">
    <source>
        <dbReference type="Proteomes" id="UP000322080"/>
    </source>
</evidence>
<dbReference type="AlphaFoldDB" id="A0A5D0RIA6"/>
<gene>
    <name evidence="1" type="ORF">FVF75_09400</name>
</gene>
<proteinExistence type="predicted"/>
<accession>A0A5D0RIA6</accession>
<sequence>MQIPLELSFQHLEPEDEIKDYVRERVDYLGQLYDGITSCRVHVALPQHSKQTGHTYDITIEVRVPGTELVVSDRKGNRPERQHLRIALRDAFAIIERDLKIYRQKMRGEVKTLDGMLQGTIAEIRHDRDFGQIQATDRRLIYFHRNSVIDGSFDKLKVGDTVELVARHDDSEIGPQASTVRQISPLKYQP</sequence>
<reference evidence="1 2" key="1">
    <citation type="submission" date="2019-08" db="EMBL/GenBank/DDBJ databases">
        <title>Identification of a novel species of the genus Boseongicola.</title>
        <authorList>
            <person name="Zhang X.-Q."/>
        </authorList>
    </citation>
    <scope>NUCLEOTIDE SEQUENCE [LARGE SCALE GENOMIC DNA]</scope>
    <source>
        <strain evidence="1 2">HY14</strain>
    </source>
</reference>
<dbReference type="InterPro" id="IPR012340">
    <property type="entry name" value="NA-bd_OB-fold"/>
</dbReference>
<protein>
    <submittedName>
        <fullName evidence="1">HPF/RaiA family ribosome-associated protein</fullName>
    </submittedName>
</protein>
<dbReference type="InterPro" id="IPR036567">
    <property type="entry name" value="RHF-like"/>
</dbReference>
<dbReference type="InterPro" id="IPR003489">
    <property type="entry name" value="RHF/RaiA"/>
</dbReference>
<dbReference type="Gene3D" id="2.40.50.140">
    <property type="entry name" value="Nucleic acid-binding proteins"/>
    <property type="match status" value="1"/>
</dbReference>
<dbReference type="SUPFAM" id="SSF50249">
    <property type="entry name" value="Nucleic acid-binding proteins"/>
    <property type="match status" value="1"/>
</dbReference>
<dbReference type="EMBL" id="VSIY01000006">
    <property type="protein sequence ID" value="TYB81327.1"/>
    <property type="molecule type" value="Genomic_DNA"/>
</dbReference>
<organism evidence="1 2">
    <name type="scientific">Maritimibacter fusiformis</name>
    <dbReference type="NCBI Taxonomy" id="2603819"/>
    <lineage>
        <taxon>Bacteria</taxon>
        <taxon>Pseudomonadati</taxon>
        <taxon>Pseudomonadota</taxon>
        <taxon>Alphaproteobacteria</taxon>
        <taxon>Rhodobacterales</taxon>
        <taxon>Roseobacteraceae</taxon>
        <taxon>Maritimibacter</taxon>
    </lineage>
</organism>
<evidence type="ECO:0000313" key="1">
    <source>
        <dbReference type="EMBL" id="TYB81327.1"/>
    </source>
</evidence>
<dbReference type="SUPFAM" id="SSF69754">
    <property type="entry name" value="Ribosome binding protein Y (YfiA homologue)"/>
    <property type="match status" value="1"/>
</dbReference>
<dbReference type="Gene3D" id="3.30.160.100">
    <property type="entry name" value="Ribosome hibernation promotion factor-like"/>
    <property type="match status" value="1"/>
</dbReference>
<dbReference type="Pfam" id="PF02482">
    <property type="entry name" value="Ribosomal_S30AE"/>
    <property type="match status" value="1"/>
</dbReference>
<name>A0A5D0RIA6_9RHOB</name>
<comment type="caution">
    <text evidence="1">The sequence shown here is derived from an EMBL/GenBank/DDBJ whole genome shotgun (WGS) entry which is preliminary data.</text>
</comment>
<keyword evidence="2" id="KW-1185">Reference proteome</keyword>